<accession>A0A0F8ZQP8</accession>
<organism evidence="1">
    <name type="scientific">marine sediment metagenome</name>
    <dbReference type="NCBI Taxonomy" id="412755"/>
    <lineage>
        <taxon>unclassified sequences</taxon>
        <taxon>metagenomes</taxon>
        <taxon>ecological metagenomes</taxon>
    </lineage>
</organism>
<dbReference type="AlphaFoldDB" id="A0A0F8ZQP8"/>
<protein>
    <submittedName>
        <fullName evidence="1">Uncharacterized protein</fullName>
    </submittedName>
</protein>
<gene>
    <name evidence="1" type="ORF">LCGC14_2665080</name>
</gene>
<name>A0A0F8ZQP8_9ZZZZ</name>
<comment type="caution">
    <text evidence="1">The sequence shown here is derived from an EMBL/GenBank/DDBJ whole genome shotgun (WGS) entry which is preliminary data.</text>
</comment>
<feature type="non-terminal residue" evidence="1">
    <location>
        <position position="46"/>
    </location>
</feature>
<sequence length="46" mass="4915">MPLVDTELLARFFIDEAASGNGPTDLLDASGNNYDVPIQYGGGTWL</sequence>
<reference evidence="1" key="1">
    <citation type="journal article" date="2015" name="Nature">
        <title>Complex archaea that bridge the gap between prokaryotes and eukaryotes.</title>
        <authorList>
            <person name="Spang A."/>
            <person name="Saw J.H."/>
            <person name="Jorgensen S.L."/>
            <person name="Zaremba-Niedzwiedzka K."/>
            <person name="Martijn J."/>
            <person name="Lind A.E."/>
            <person name="van Eijk R."/>
            <person name="Schleper C."/>
            <person name="Guy L."/>
            <person name="Ettema T.J."/>
        </authorList>
    </citation>
    <scope>NUCLEOTIDE SEQUENCE</scope>
</reference>
<proteinExistence type="predicted"/>
<dbReference type="EMBL" id="LAZR01046582">
    <property type="protein sequence ID" value="KKK96202.1"/>
    <property type="molecule type" value="Genomic_DNA"/>
</dbReference>
<evidence type="ECO:0000313" key="1">
    <source>
        <dbReference type="EMBL" id="KKK96202.1"/>
    </source>
</evidence>